<feature type="compositionally biased region" description="Low complexity" evidence="1">
    <location>
        <begin position="39"/>
        <end position="79"/>
    </location>
</feature>
<dbReference type="AlphaFoldDB" id="A0A2H5XA11"/>
<evidence type="ECO:0000313" key="2">
    <source>
        <dbReference type="EMBL" id="GBC98028.1"/>
    </source>
</evidence>
<sequence length="279" mass="29354">MHWLKWIAVVALAGVLAGCGRLQTDQTTERPSRPRRQLVAAQATPPRPAATVPGAPSAPSAPAPAQSPATPVTASTASPSVPPSPQVPAATSAPAVEGKSAAPTPPSKPFSLADEARSLRAGLESLRSQFDQLAPEEIRTRLLLAAQSLSEIETRSPALVLWRTALRLEALHKGATPDVAVAKAWLMRARQWVAEEGTGLTALQSAEKALTANRWTDAVAALREAAERLNATDQLNALAQTRASLLSALEAMERHKPAVARAEVSESLKGIDRFLAAIP</sequence>
<organism evidence="2 3">
    <name type="scientific">Candidatus Fervidibacter japonicus</name>
    <dbReference type="NCBI Taxonomy" id="2035412"/>
    <lineage>
        <taxon>Bacteria</taxon>
        <taxon>Candidatus Fervidibacterota</taxon>
        <taxon>Candidatus Fervidibacter</taxon>
    </lineage>
</organism>
<comment type="caution">
    <text evidence="2">The sequence shown here is derived from an EMBL/GenBank/DDBJ whole genome shotgun (WGS) entry which is preliminary data.</text>
</comment>
<keyword evidence="2" id="KW-0808">Transferase</keyword>
<dbReference type="PROSITE" id="PS51257">
    <property type="entry name" value="PROKAR_LIPOPROTEIN"/>
    <property type="match status" value="1"/>
</dbReference>
<accession>A0A2H5XA11</accession>
<name>A0A2H5XA11_9BACT</name>
<dbReference type="GO" id="GO:0050053">
    <property type="term" value="F:levansucrase activity"/>
    <property type="evidence" value="ECO:0007669"/>
    <property type="project" value="UniProtKB-EC"/>
</dbReference>
<feature type="region of interest" description="Disordered" evidence="1">
    <location>
        <begin position="24"/>
        <end position="112"/>
    </location>
</feature>
<dbReference type="Proteomes" id="UP000236173">
    <property type="component" value="Unassembled WGS sequence"/>
</dbReference>
<evidence type="ECO:0000313" key="3">
    <source>
        <dbReference type="Proteomes" id="UP000236173"/>
    </source>
</evidence>
<protein>
    <submittedName>
        <fullName evidence="2">Levansucrase</fullName>
        <ecNumber evidence="2">2.4.1.10</ecNumber>
    </submittedName>
</protein>
<reference evidence="3" key="1">
    <citation type="submission" date="2017-09" db="EMBL/GenBank/DDBJ databases">
        <title>Metaegenomics of thermophilic ammonia-oxidizing enrichment culture.</title>
        <authorList>
            <person name="Kato S."/>
            <person name="Suzuki K."/>
        </authorList>
    </citation>
    <scope>NUCLEOTIDE SEQUENCE [LARGE SCALE GENOMIC DNA]</scope>
</reference>
<feature type="compositionally biased region" description="Low complexity" evidence="1">
    <location>
        <begin position="87"/>
        <end position="96"/>
    </location>
</feature>
<dbReference type="EC" id="2.4.1.10" evidence="2"/>
<gene>
    <name evidence="2" type="primary">levS_1</name>
    <name evidence="2" type="ORF">HRbin17_00523</name>
</gene>
<keyword evidence="2" id="KW-0328">Glycosyltransferase</keyword>
<evidence type="ECO:0000256" key="1">
    <source>
        <dbReference type="SAM" id="MobiDB-lite"/>
    </source>
</evidence>
<dbReference type="EMBL" id="BEHT01000005">
    <property type="protein sequence ID" value="GBC98028.1"/>
    <property type="molecule type" value="Genomic_DNA"/>
</dbReference>
<proteinExistence type="predicted"/>